<accession>A0ABU6YLY6</accession>
<evidence type="ECO:0000313" key="3">
    <source>
        <dbReference type="Proteomes" id="UP001341840"/>
    </source>
</evidence>
<dbReference type="EMBL" id="JASCZI010242350">
    <property type="protein sequence ID" value="MED6210757.1"/>
    <property type="molecule type" value="Genomic_DNA"/>
</dbReference>
<dbReference type="Proteomes" id="UP001341840">
    <property type="component" value="Unassembled WGS sequence"/>
</dbReference>
<feature type="region of interest" description="Disordered" evidence="1">
    <location>
        <begin position="1"/>
        <end position="31"/>
    </location>
</feature>
<sequence>MVVNLGKAKRGKNEERKLEEQETKFGSKSAQIPTHRCGSWRLCVLHHEQTAPRHPLIKPRRGHQLCLSTHRSRSPHIGVDHPPLAQEQAHPHLDVLQEA</sequence>
<feature type="region of interest" description="Disordered" evidence="1">
    <location>
        <begin position="69"/>
        <end position="99"/>
    </location>
</feature>
<evidence type="ECO:0000256" key="1">
    <source>
        <dbReference type="SAM" id="MobiDB-lite"/>
    </source>
</evidence>
<proteinExistence type="predicted"/>
<name>A0ABU6YLY6_9FABA</name>
<protein>
    <submittedName>
        <fullName evidence="2">Uncharacterized protein</fullName>
    </submittedName>
</protein>
<evidence type="ECO:0000313" key="2">
    <source>
        <dbReference type="EMBL" id="MED6210757.1"/>
    </source>
</evidence>
<keyword evidence="3" id="KW-1185">Reference proteome</keyword>
<organism evidence="2 3">
    <name type="scientific">Stylosanthes scabra</name>
    <dbReference type="NCBI Taxonomy" id="79078"/>
    <lineage>
        <taxon>Eukaryota</taxon>
        <taxon>Viridiplantae</taxon>
        <taxon>Streptophyta</taxon>
        <taxon>Embryophyta</taxon>
        <taxon>Tracheophyta</taxon>
        <taxon>Spermatophyta</taxon>
        <taxon>Magnoliopsida</taxon>
        <taxon>eudicotyledons</taxon>
        <taxon>Gunneridae</taxon>
        <taxon>Pentapetalae</taxon>
        <taxon>rosids</taxon>
        <taxon>fabids</taxon>
        <taxon>Fabales</taxon>
        <taxon>Fabaceae</taxon>
        <taxon>Papilionoideae</taxon>
        <taxon>50 kb inversion clade</taxon>
        <taxon>dalbergioids sensu lato</taxon>
        <taxon>Dalbergieae</taxon>
        <taxon>Pterocarpus clade</taxon>
        <taxon>Stylosanthes</taxon>
    </lineage>
</organism>
<comment type="caution">
    <text evidence="2">The sequence shown here is derived from an EMBL/GenBank/DDBJ whole genome shotgun (WGS) entry which is preliminary data.</text>
</comment>
<feature type="compositionally biased region" description="Basic and acidic residues" evidence="1">
    <location>
        <begin position="89"/>
        <end position="99"/>
    </location>
</feature>
<feature type="compositionally biased region" description="Basic and acidic residues" evidence="1">
    <location>
        <begin position="11"/>
        <end position="25"/>
    </location>
</feature>
<gene>
    <name evidence="2" type="ORF">PIB30_067095</name>
</gene>
<reference evidence="2 3" key="1">
    <citation type="journal article" date="2023" name="Plants (Basel)">
        <title>Bridging the Gap: Combining Genomics and Transcriptomics Approaches to Understand Stylosanthes scabra, an Orphan Legume from the Brazilian Caatinga.</title>
        <authorList>
            <person name="Ferreira-Neto J.R.C."/>
            <person name="da Silva M.D."/>
            <person name="Binneck E."/>
            <person name="de Melo N.F."/>
            <person name="da Silva R.H."/>
            <person name="de Melo A.L.T.M."/>
            <person name="Pandolfi V."/>
            <person name="Bustamante F.O."/>
            <person name="Brasileiro-Vidal A.C."/>
            <person name="Benko-Iseppon A.M."/>
        </authorList>
    </citation>
    <scope>NUCLEOTIDE SEQUENCE [LARGE SCALE GENOMIC DNA]</scope>
    <source>
        <tissue evidence="2">Leaves</tissue>
    </source>
</reference>